<dbReference type="PANTHER" id="PTHR43244:SF1">
    <property type="entry name" value="5,10-METHYLENETETRAHYDROMETHANOPTERIN REDUCTASE"/>
    <property type="match status" value="1"/>
</dbReference>
<dbReference type="PANTHER" id="PTHR43244">
    <property type="match status" value="1"/>
</dbReference>
<dbReference type="Gene3D" id="3.20.20.30">
    <property type="entry name" value="Luciferase-like domain"/>
    <property type="match status" value="1"/>
</dbReference>
<dbReference type="CDD" id="cd01097">
    <property type="entry name" value="Tetrahydromethanopterin_reductase"/>
    <property type="match status" value="1"/>
</dbReference>
<comment type="caution">
    <text evidence="3">The sequence shown here is derived from an EMBL/GenBank/DDBJ whole genome shotgun (WGS) entry which is preliminary data.</text>
</comment>
<sequence>MALFGIGLDTGFNGAVSGIRDAGHLLAQARNADRDGLDVVTMTDHPYSPAQFDAYATLGFVLGATTSVTAVSTVTNLPCRPAPMLAKMASGLSDLSGGRFALGVGAGALWDEIVKLGVERRTPAEAVRLFDESITLVKLLTGGGEPVTFEGEFHRVEDLPPSDAPTPPIWSGSIGPRSLGVTGRLADVWVPGAAQDWRSRLVATSRAVIDEAAAGAGRNPADIATVYNVLGRITDAPLPTGDPTAGSTTGSSLDELLEASVRDPGAPAETTRSADGTWVGGSVEQWVEELTIAVRDHGAGGFVFFPVADTPEDAEKARARWAREIVPAVREATAA</sequence>
<evidence type="ECO:0000256" key="1">
    <source>
        <dbReference type="ARBA" id="ARBA00023002"/>
    </source>
</evidence>
<keyword evidence="1" id="KW-0560">Oxidoreductase</keyword>
<proteinExistence type="predicted"/>
<dbReference type="InterPro" id="IPR036661">
    <property type="entry name" value="Luciferase-like_sf"/>
</dbReference>
<dbReference type="InterPro" id="IPR050564">
    <property type="entry name" value="F420-G6PD/mer"/>
</dbReference>
<keyword evidence="4" id="KW-1185">Reference proteome</keyword>
<dbReference type="Pfam" id="PF00296">
    <property type="entry name" value="Bac_luciferase"/>
    <property type="match status" value="1"/>
</dbReference>
<dbReference type="InterPro" id="IPR011251">
    <property type="entry name" value="Luciferase-like_dom"/>
</dbReference>
<dbReference type="EMBL" id="BAAAHP010000231">
    <property type="protein sequence ID" value="GAA0901320.1"/>
    <property type="molecule type" value="Genomic_DNA"/>
</dbReference>
<dbReference type="SUPFAM" id="SSF51679">
    <property type="entry name" value="Bacterial luciferase-like"/>
    <property type="match status" value="1"/>
</dbReference>
<protein>
    <submittedName>
        <fullName evidence="3">LLM class flavin-dependent oxidoreductase</fullName>
    </submittedName>
</protein>
<name>A0ABN1NBV6_9PSEU</name>
<evidence type="ECO:0000259" key="2">
    <source>
        <dbReference type="Pfam" id="PF00296"/>
    </source>
</evidence>
<dbReference type="RefSeq" id="WP_343945829.1">
    <property type="nucleotide sequence ID" value="NZ_BAAAHP010000231.1"/>
</dbReference>
<organism evidence="3 4">
    <name type="scientific">Pseudonocardia zijingensis</name>
    <dbReference type="NCBI Taxonomy" id="153376"/>
    <lineage>
        <taxon>Bacteria</taxon>
        <taxon>Bacillati</taxon>
        <taxon>Actinomycetota</taxon>
        <taxon>Actinomycetes</taxon>
        <taxon>Pseudonocardiales</taxon>
        <taxon>Pseudonocardiaceae</taxon>
        <taxon>Pseudonocardia</taxon>
    </lineage>
</organism>
<gene>
    <name evidence="3" type="ORF">GCM10009559_67840</name>
</gene>
<dbReference type="Proteomes" id="UP001499967">
    <property type="component" value="Unassembled WGS sequence"/>
</dbReference>
<reference evidence="3 4" key="1">
    <citation type="journal article" date="2019" name="Int. J. Syst. Evol. Microbiol.">
        <title>The Global Catalogue of Microorganisms (GCM) 10K type strain sequencing project: providing services to taxonomists for standard genome sequencing and annotation.</title>
        <authorList>
            <consortium name="The Broad Institute Genomics Platform"/>
            <consortium name="The Broad Institute Genome Sequencing Center for Infectious Disease"/>
            <person name="Wu L."/>
            <person name="Ma J."/>
        </authorList>
    </citation>
    <scope>NUCLEOTIDE SEQUENCE [LARGE SCALE GENOMIC DNA]</scope>
    <source>
        <strain evidence="3 4">JCM 11117</strain>
    </source>
</reference>
<evidence type="ECO:0000313" key="4">
    <source>
        <dbReference type="Proteomes" id="UP001499967"/>
    </source>
</evidence>
<feature type="domain" description="Luciferase-like" evidence="2">
    <location>
        <begin position="17"/>
        <end position="228"/>
    </location>
</feature>
<evidence type="ECO:0000313" key="3">
    <source>
        <dbReference type="EMBL" id="GAA0901320.1"/>
    </source>
</evidence>
<accession>A0ABN1NBV6</accession>